<organism evidence="2 3">
    <name type="scientific">Martelella lutilitoris</name>
    <dbReference type="NCBI Taxonomy" id="2583532"/>
    <lineage>
        <taxon>Bacteria</taxon>
        <taxon>Pseudomonadati</taxon>
        <taxon>Pseudomonadota</taxon>
        <taxon>Alphaproteobacteria</taxon>
        <taxon>Hyphomicrobiales</taxon>
        <taxon>Aurantimonadaceae</taxon>
        <taxon>Martelella</taxon>
    </lineage>
</organism>
<dbReference type="SUPFAM" id="SSF53795">
    <property type="entry name" value="PEP carboxykinase-like"/>
    <property type="match status" value="1"/>
</dbReference>
<dbReference type="Gene3D" id="3.40.50.300">
    <property type="entry name" value="P-loop containing nucleotide triphosphate hydrolases"/>
    <property type="match status" value="1"/>
</dbReference>
<evidence type="ECO:0000313" key="3">
    <source>
        <dbReference type="Proteomes" id="UP000596083"/>
    </source>
</evidence>
<keyword evidence="2" id="KW-0418">Kinase</keyword>
<dbReference type="Pfam" id="PF07475">
    <property type="entry name" value="Hpr_kinase_C"/>
    <property type="match status" value="1"/>
</dbReference>
<dbReference type="Proteomes" id="UP000596083">
    <property type="component" value="Chromosome"/>
</dbReference>
<evidence type="ECO:0000313" key="2">
    <source>
        <dbReference type="EMBL" id="QQM30585.1"/>
    </source>
</evidence>
<evidence type="ECO:0000259" key="1">
    <source>
        <dbReference type="Pfam" id="PF07475"/>
    </source>
</evidence>
<reference evidence="2 3" key="1">
    <citation type="submission" date="2020-12" db="EMBL/GenBank/DDBJ databases">
        <authorList>
            <person name="Zheng R.K."/>
            <person name="Sun C.M."/>
        </authorList>
    </citation>
    <scope>NUCLEOTIDE SEQUENCE [LARGE SCALE GENOMIC DNA]</scope>
    <source>
        <strain evidence="2 3">ZRK001</strain>
    </source>
</reference>
<dbReference type="AlphaFoldDB" id="A0A7T7HJZ3"/>
<dbReference type="InterPro" id="IPR011104">
    <property type="entry name" value="Hpr_kin/Pase_C"/>
</dbReference>
<dbReference type="EMBL" id="CP066786">
    <property type="protein sequence ID" value="QQM30585.1"/>
    <property type="molecule type" value="Genomic_DNA"/>
</dbReference>
<sequence length="164" mass="16644">MTERGGTNLHASAIVLGSTGILISGPSGAGKSELALALLHGARLNGLHAALVADDQVLISCIAGRVIAGAPAAIAGLIEIRGSGLAKIPHLESAVMDFALMPVPSHAAERMPPSDSRLQLEEGGDLPALFLRWPAPDPFSKLAALCPGLDTGRPVLPARADAEG</sequence>
<protein>
    <submittedName>
        <fullName evidence="2">HPr kinase/phosphorylase</fullName>
    </submittedName>
</protein>
<dbReference type="InterPro" id="IPR027417">
    <property type="entry name" value="P-loop_NTPase"/>
</dbReference>
<dbReference type="KEGG" id="mlut:JET14_20465"/>
<dbReference type="GO" id="GO:0000155">
    <property type="term" value="F:phosphorelay sensor kinase activity"/>
    <property type="evidence" value="ECO:0007669"/>
    <property type="project" value="InterPro"/>
</dbReference>
<name>A0A7T7HJZ3_9HYPH</name>
<dbReference type="GO" id="GO:0005524">
    <property type="term" value="F:ATP binding"/>
    <property type="evidence" value="ECO:0007669"/>
    <property type="project" value="InterPro"/>
</dbReference>
<dbReference type="RefSeq" id="WP_200336097.1">
    <property type="nucleotide sequence ID" value="NZ_CP066786.1"/>
</dbReference>
<dbReference type="GO" id="GO:0006109">
    <property type="term" value="P:regulation of carbohydrate metabolic process"/>
    <property type="evidence" value="ECO:0007669"/>
    <property type="project" value="InterPro"/>
</dbReference>
<keyword evidence="2" id="KW-0808">Transferase</keyword>
<gene>
    <name evidence="2" type="ORF">JET14_20465</name>
</gene>
<proteinExistence type="predicted"/>
<feature type="domain" description="HPr kinase/phosphorylase C-terminal" evidence="1">
    <location>
        <begin position="7"/>
        <end position="89"/>
    </location>
</feature>
<accession>A0A7T7HJZ3</accession>